<gene>
    <name evidence="2" type="ORF">WR25_26583</name>
</gene>
<protein>
    <submittedName>
        <fullName evidence="2">Uncharacterized protein</fullName>
    </submittedName>
</protein>
<feature type="region of interest" description="Disordered" evidence="1">
    <location>
        <begin position="22"/>
        <end position="43"/>
    </location>
</feature>
<keyword evidence="3" id="KW-1185">Reference proteome</keyword>
<dbReference type="AlphaFoldDB" id="A0A2A2KIV3"/>
<comment type="caution">
    <text evidence="2">The sequence shown here is derived from an EMBL/GenBank/DDBJ whole genome shotgun (WGS) entry which is preliminary data.</text>
</comment>
<proteinExistence type="predicted"/>
<feature type="compositionally biased region" description="Basic and acidic residues" evidence="1">
    <location>
        <begin position="31"/>
        <end position="43"/>
    </location>
</feature>
<dbReference type="Proteomes" id="UP000218231">
    <property type="component" value="Unassembled WGS sequence"/>
</dbReference>
<evidence type="ECO:0000313" key="2">
    <source>
        <dbReference type="EMBL" id="PAV73793.1"/>
    </source>
</evidence>
<organism evidence="2 3">
    <name type="scientific">Diploscapter pachys</name>
    <dbReference type="NCBI Taxonomy" id="2018661"/>
    <lineage>
        <taxon>Eukaryota</taxon>
        <taxon>Metazoa</taxon>
        <taxon>Ecdysozoa</taxon>
        <taxon>Nematoda</taxon>
        <taxon>Chromadorea</taxon>
        <taxon>Rhabditida</taxon>
        <taxon>Rhabditina</taxon>
        <taxon>Rhabditomorpha</taxon>
        <taxon>Rhabditoidea</taxon>
        <taxon>Rhabditidae</taxon>
        <taxon>Diploscapter</taxon>
    </lineage>
</organism>
<name>A0A2A2KIV3_9BILA</name>
<evidence type="ECO:0000256" key="1">
    <source>
        <dbReference type="SAM" id="MobiDB-lite"/>
    </source>
</evidence>
<dbReference type="EMBL" id="LIAE01008514">
    <property type="protein sequence ID" value="PAV73793.1"/>
    <property type="molecule type" value="Genomic_DNA"/>
</dbReference>
<reference evidence="2 3" key="1">
    <citation type="journal article" date="2017" name="Curr. Biol.">
        <title>Genome architecture and evolution of a unichromosomal asexual nematode.</title>
        <authorList>
            <person name="Fradin H."/>
            <person name="Zegar C."/>
            <person name="Gutwein M."/>
            <person name="Lucas J."/>
            <person name="Kovtun M."/>
            <person name="Corcoran D."/>
            <person name="Baugh L.R."/>
            <person name="Kiontke K."/>
            <person name="Gunsalus K."/>
            <person name="Fitch D.H."/>
            <person name="Piano F."/>
        </authorList>
    </citation>
    <scope>NUCLEOTIDE SEQUENCE [LARGE SCALE GENOMIC DNA]</scope>
    <source>
        <strain evidence="2">PF1309</strain>
    </source>
</reference>
<feature type="region of interest" description="Disordered" evidence="1">
    <location>
        <begin position="82"/>
        <end position="126"/>
    </location>
</feature>
<accession>A0A2A2KIV3</accession>
<evidence type="ECO:0000313" key="3">
    <source>
        <dbReference type="Proteomes" id="UP000218231"/>
    </source>
</evidence>
<feature type="compositionally biased region" description="Basic and acidic residues" evidence="1">
    <location>
        <begin position="109"/>
        <end position="120"/>
    </location>
</feature>
<sequence length="126" mass="13109">MRAGGGDGRGLCVEVIAQRGGRALEQQVSRGPDRGGRGGDQRLRGAERLVRQIGVGDGAGDEADALRLVCTDARVGQNHRLGAAQADEAGQQPAHPAVGAEADAGIGRSEMRRARRDHDIPQQGEA</sequence>